<comment type="subcellular location">
    <subcellularLocation>
        <location evidence="1">Cell membrane</location>
        <topology evidence="1">Multi-pass membrane protein</topology>
    </subcellularLocation>
</comment>
<comment type="caution">
    <text evidence="9">The sequence shown here is derived from an EMBL/GenBank/DDBJ whole genome shotgun (WGS) entry which is preliminary data.</text>
</comment>
<evidence type="ECO:0000256" key="1">
    <source>
        <dbReference type="ARBA" id="ARBA00004651"/>
    </source>
</evidence>
<organism evidence="9 10">
    <name type="scientific">Vibrio agarilyticus</name>
    <dbReference type="NCBI Taxonomy" id="2726741"/>
    <lineage>
        <taxon>Bacteria</taxon>
        <taxon>Pseudomonadati</taxon>
        <taxon>Pseudomonadota</taxon>
        <taxon>Gammaproteobacteria</taxon>
        <taxon>Vibrionales</taxon>
        <taxon>Vibrionaceae</taxon>
        <taxon>Vibrio</taxon>
    </lineage>
</organism>
<dbReference type="Pfam" id="PF00990">
    <property type="entry name" value="GGDEF"/>
    <property type="match status" value="1"/>
</dbReference>
<dbReference type="InterPro" id="IPR000160">
    <property type="entry name" value="GGDEF_dom"/>
</dbReference>
<sequence>MLLLVLIILRENHQRTLDVIESVRTDYITSQKTYVTRQVDAVLNQLWYEKNRTEERLRNDIRDRVKQAHTIVESLYYSNQHKPRQEIVELIRQAIDPLRFNDGRGYFFIYTLDGTNVLHPINEDLEGRNLLELQDSKGNYIVRNMLSRIEQNDDGSAFYRWWFVKPGNAEREFEKIGFAKRFSPLNWVIGTGEYIDDVERDTQQRMKEWLEGYRMETNGYFFAVDQHGNNIVRLAKRWSNTSPLMTSTLFNAELKELSLSEAELVSYTSPYWSNAKHDPQKMSYIRRMPDWGWVIGGGVFMAEVEHYIADQITELKAQNVIELTKVLGLCSLLAAILLFLSLILSRYIQRRFKVLHRRIDADFSQLKESKQLLAHQAEHDGFTGLPNRALLEKKILQGIELSRVNQKQLAVMFVDLDNFKKVNDQYGHKIGDALLAGVADRFSHLLRSEDTVARFGGDEFVFCFPLVDGLDHAEYLAERVRHSISGAFSFDGAMITTDCSVGVAMYPSDGDSVDQLISNADIVLYRAKSGHKGKVRFYDERISQQIQYDFLVEDELKQALERSEIEVYYQPQVHPRTGELVSMEALCRWNSQKLGFVSPEKFIALAEQSGLIFALGEYVFRRACLDIKTLQQRGEHVTVSINISPKQVLQRGFVTDVYCIVNELDVDCRLITLEVTENVFMEELDRVKPVFKDLRELGFGISLDDFGTGYSSLSYLNALPITEIKIDRTFVDKMLSSSRSENLVRSIIAIGQSNRILVVAEGVETSEQQIRLHNLGVTRLQGYLFSPPIPFDILQERYFSHQSTDLSDWELEEKVKVP</sequence>
<evidence type="ECO:0000256" key="6">
    <source>
        <dbReference type="SAM" id="Phobius"/>
    </source>
</evidence>
<dbReference type="Pfam" id="PF08269">
    <property type="entry name" value="dCache_2"/>
    <property type="match status" value="1"/>
</dbReference>
<keyword evidence="5 6" id="KW-0472">Membrane</keyword>
<accession>A0A7X8YH63</accession>
<feature type="transmembrane region" description="Helical" evidence="6">
    <location>
        <begin position="326"/>
        <end position="348"/>
    </location>
</feature>
<dbReference type="PANTHER" id="PTHR44757:SF2">
    <property type="entry name" value="BIOFILM ARCHITECTURE MAINTENANCE PROTEIN MBAA"/>
    <property type="match status" value="1"/>
</dbReference>
<dbReference type="InterPro" id="IPR001633">
    <property type="entry name" value="EAL_dom"/>
</dbReference>
<dbReference type="AlphaFoldDB" id="A0A7X8YH63"/>
<evidence type="ECO:0000313" key="9">
    <source>
        <dbReference type="EMBL" id="NLS13027.1"/>
    </source>
</evidence>
<dbReference type="PROSITE" id="PS50887">
    <property type="entry name" value="GGDEF"/>
    <property type="match status" value="1"/>
</dbReference>
<dbReference type="EMBL" id="JABAIK010000007">
    <property type="protein sequence ID" value="NLS13027.1"/>
    <property type="molecule type" value="Genomic_DNA"/>
</dbReference>
<dbReference type="InterPro" id="IPR004010">
    <property type="entry name" value="Double_Cache_2"/>
</dbReference>
<feature type="domain" description="EAL" evidence="7">
    <location>
        <begin position="549"/>
        <end position="802"/>
    </location>
</feature>
<evidence type="ECO:0000259" key="7">
    <source>
        <dbReference type="PROSITE" id="PS50883"/>
    </source>
</evidence>
<reference evidence="9 10" key="1">
    <citation type="submission" date="2020-04" db="EMBL/GenBank/DDBJ databases">
        <title>Vibrio sp. SM6, a novel species isolated from seawater.</title>
        <authorList>
            <person name="Wang X."/>
        </authorList>
    </citation>
    <scope>NUCLEOTIDE SEQUENCE [LARGE SCALE GENOMIC DNA]</scope>
    <source>
        <strain evidence="9 10">SM6</strain>
    </source>
</reference>
<dbReference type="InterPro" id="IPR033480">
    <property type="entry name" value="sCache_2"/>
</dbReference>
<dbReference type="SMART" id="SM00052">
    <property type="entry name" value="EAL"/>
    <property type="match status" value="1"/>
</dbReference>
<dbReference type="InterPro" id="IPR035919">
    <property type="entry name" value="EAL_sf"/>
</dbReference>
<dbReference type="SMART" id="SM01049">
    <property type="entry name" value="Cache_2"/>
    <property type="match status" value="1"/>
</dbReference>
<dbReference type="Gene3D" id="3.30.450.20">
    <property type="entry name" value="PAS domain"/>
    <property type="match status" value="2"/>
</dbReference>
<dbReference type="SUPFAM" id="SSF141868">
    <property type="entry name" value="EAL domain-like"/>
    <property type="match status" value="1"/>
</dbReference>
<dbReference type="PANTHER" id="PTHR44757">
    <property type="entry name" value="DIGUANYLATE CYCLASE DGCP"/>
    <property type="match status" value="1"/>
</dbReference>
<dbReference type="CDD" id="cd01948">
    <property type="entry name" value="EAL"/>
    <property type="match status" value="1"/>
</dbReference>
<keyword evidence="10" id="KW-1185">Reference proteome</keyword>
<protein>
    <submittedName>
        <fullName evidence="9">EAL domain-containing protein</fullName>
    </submittedName>
</protein>
<name>A0A7X8YH63_9VIBR</name>
<dbReference type="SMART" id="SM00267">
    <property type="entry name" value="GGDEF"/>
    <property type="match status" value="1"/>
</dbReference>
<dbReference type="SUPFAM" id="SSF55073">
    <property type="entry name" value="Nucleotide cyclase"/>
    <property type="match status" value="1"/>
</dbReference>
<dbReference type="GO" id="GO:0005886">
    <property type="term" value="C:plasma membrane"/>
    <property type="evidence" value="ECO:0007669"/>
    <property type="project" value="UniProtKB-SubCell"/>
</dbReference>
<dbReference type="Gene3D" id="3.20.20.450">
    <property type="entry name" value="EAL domain"/>
    <property type="match status" value="1"/>
</dbReference>
<feature type="domain" description="GGDEF" evidence="8">
    <location>
        <begin position="407"/>
        <end position="540"/>
    </location>
</feature>
<dbReference type="PROSITE" id="PS50883">
    <property type="entry name" value="EAL"/>
    <property type="match status" value="1"/>
</dbReference>
<dbReference type="InterPro" id="IPR052155">
    <property type="entry name" value="Biofilm_reg_signaling"/>
</dbReference>
<evidence type="ECO:0000256" key="2">
    <source>
        <dbReference type="ARBA" id="ARBA00022475"/>
    </source>
</evidence>
<dbReference type="NCBIfam" id="TIGR00254">
    <property type="entry name" value="GGDEF"/>
    <property type="match status" value="1"/>
</dbReference>
<evidence type="ECO:0000256" key="4">
    <source>
        <dbReference type="ARBA" id="ARBA00022989"/>
    </source>
</evidence>
<keyword evidence="3 6" id="KW-0812">Transmembrane</keyword>
<evidence type="ECO:0000259" key="8">
    <source>
        <dbReference type="PROSITE" id="PS50887"/>
    </source>
</evidence>
<proteinExistence type="predicted"/>
<gene>
    <name evidence="9" type="ORF">HGP28_09015</name>
</gene>
<dbReference type="InterPro" id="IPR043128">
    <property type="entry name" value="Rev_trsase/Diguanyl_cyclase"/>
</dbReference>
<keyword evidence="4 6" id="KW-1133">Transmembrane helix</keyword>
<dbReference type="CDD" id="cd01949">
    <property type="entry name" value="GGDEF"/>
    <property type="match status" value="1"/>
</dbReference>
<keyword evidence="2" id="KW-1003">Cell membrane</keyword>
<evidence type="ECO:0000313" key="10">
    <source>
        <dbReference type="Proteomes" id="UP000535589"/>
    </source>
</evidence>
<evidence type="ECO:0000256" key="5">
    <source>
        <dbReference type="ARBA" id="ARBA00023136"/>
    </source>
</evidence>
<dbReference type="InterPro" id="IPR029787">
    <property type="entry name" value="Nucleotide_cyclase"/>
</dbReference>
<dbReference type="Proteomes" id="UP000535589">
    <property type="component" value="Unassembled WGS sequence"/>
</dbReference>
<evidence type="ECO:0000256" key="3">
    <source>
        <dbReference type="ARBA" id="ARBA00022692"/>
    </source>
</evidence>
<dbReference type="Gene3D" id="3.30.70.270">
    <property type="match status" value="1"/>
</dbReference>
<dbReference type="Pfam" id="PF00563">
    <property type="entry name" value="EAL"/>
    <property type="match status" value="1"/>
</dbReference>